<protein>
    <recommendedName>
        <fullName evidence="4">Filamentous hemagglutinin</fullName>
    </recommendedName>
</protein>
<feature type="compositionally biased region" description="Basic and acidic residues" evidence="1">
    <location>
        <begin position="65"/>
        <end position="77"/>
    </location>
</feature>
<evidence type="ECO:0000313" key="2">
    <source>
        <dbReference type="EMBL" id="MCF0039008.1"/>
    </source>
</evidence>
<evidence type="ECO:0000256" key="1">
    <source>
        <dbReference type="SAM" id="MobiDB-lite"/>
    </source>
</evidence>
<name>A0A9X1P8A3_9BACT</name>
<dbReference type="RefSeq" id="WP_234611479.1">
    <property type="nucleotide sequence ID" value="NZ_CP098806.1"/>
</dbReference>
<gene>
    <name evidence="2" type="ORF">LXM24_02840</name>
</gene>
<sequence length="132" mass="14845">MVSPHARHPMRGMRCAACDARHAMRGTVIVTSFLTFLLNNKRLKTMDIYQIASQWEGSNIENDPSDPRETPPFDPRPEVPSPDVPEETPPFERDPETPPIYPEPELPPIEPVIPEVEPLRDPGGEPDIPAFN</sequence>
<dbReference type="Proteomes" id="UP001139700">
    <property type="component" value="Unassembled WGS sequence"/>
</dbReference>
<comment type="caution">
    <text evidence="2">The sequence shown here is derived from an EMBL/GenBank/DDBJ whole genome shotgun (WGS) entry which is preliminary data.</text>
</comment>
<keyword evidence="3" id="KW-1185">Reference proteome</keyword>
<reference evidence="2" key="1">
    <citation type="submission" date="2021-12" db="EMBL/GenBank/DDBJ databases">
        <title>Novel species in genus Dyadobacter.</title>
        <authorList>
            <person name="Ma C."/>
        </authorList>
    </citation>
    <scope>NUCLEOTIDE SEQUENCE</scope>
    <source>
        <strain evidence="2">CY399</strain>
    </source>
</reference>
<accession>A0A9X1P8A3</accession>
<feature type="region of interest" description="Disordered" evidence="1">
    <location>
        <begin position="56"/>
        <end position="132"/>
    </location>
</feature>
<dbReference type="AlphaFoldDB" id="A0A9X1P8A3"/>
<proteinExistence type="predicted"/>
<evidence type="ECO:0000313" key="3">
    <source>
        <dbReference type="Proteomes" id="UP001139700"/>
    </source>
</evidence>
<organism evidence="2 3">
    <name type="scientific">Dyadobacter fanqingshengii</name>
    <dbReference type="NCBI Taxonomy" id="2906443"/>
    <lineage>
        <taxon>Bacteria</taxon>
        <taxon>Pseudomonadati</taxon>
        <taxon>Bacteroidota</taxon>
        <taxon>Cytophagia</taxon>
        <taxon>Cytophagales</taxon>
        <taxon>Spirosomataceae</taxon>
        <taxon>Dyadobacter</taxon>
    </lineage>
</organism>
<feature type="compositionally biased region" description="Pro residues" evidence="1">
    <location>
        <begin position="97"/>
        <end position="111"/>
    </location>
</feature>
<evidence type="ECO:0008006" key="4">
    <source>
        <dbReference type="Google" id="ProtNLM"/>
    </source>
</evidence>
<dbReference type="EMBL" id="JAJTTA010000001">
    <property type="protein sequence ID" value="MCF0039008.1"/>
    <property type="molecule type" value="Genomic_DNA"/>
</dbReference>